<keyword evidence="3" id="KW-0732">Signal</keyword>
<dbReference type="Gene3D" id="3.40.190.10">
    <property type="entry name" value="Periplasmic binding protein-like II"/>
    <property type="match status" value="1"/>
</dbReference>
<gene>
    <name evidence="4" type="ORF">BSOLF_2569</name>
</gene>
<dbReference type="Pfam" id="PF01547">
    <property type="entry name" value="SBP_bac_1"/>
    <property type="match status" value="1"/>
</dbReference>
<dbReference type="PANTHER" id="PTHR30061:SF50">
    <property type="entry name" value="MALTOSE_MALTODEXTRIN-BINDING PERIPLASMIC PROTEIN"/>
    <property type="match status" value="1"/>
</dbReference>
<dbReference type="AlphaFoldDB" id="A0A2R6Y2L9"/>
<evidence type="ECO:0000256" key="1">
    <source>
        <dbReference type="ARBA" id="ARBA00008520"/>
    </source>
</evidence>
<dbReference type="GO" id="GO:0015768">
    <property type="term" value="P:maltose transport"/>
    <property type="evidence" value="ECO:0007669"/>
    <property type="project" value="TreeGrafter"/>
</dbReference>
<dbReference type="InterPro" id="IPR006059">
    <property type="entry name" value="SBP"/>
</dbReference>
<evidence type="ECO:0000313" key="5">
    <source>
        <dbReference type="Proteomes" id="UP000244338"/>
    </source>
</evidence>
<dbReference type="GO" id="GO:1901982">
    <property type="term" value="F:maltose binding"/>
    <property type="evidence" value="ECO:0007669"/>
    <property type="project" value="TreeGrafter"/>
</dbReference>
<sequence>MKKGLSVLAVTLLFVFLLSGCFSNNRNENSQQNVSDGNSGGGTESTEITFLVLDAWAEQAKKVIEAFEAENPDIKVKVEVQPFSQIFEAIEVQMKSGKTSFDVFPVDSPLTTNYAIKGFLAPLDPYFDDSMKTLWLDTALQAGTYNGQLMSAPMNTSSQVLFYNKDLFEQRGVTPPPSDDPSHRWTWEQLVEAAKQLTYDTNDDGTPDIYGFSFDQIDRPYQLLPLGQSLGAEQVISDDGLVSKGYTNSESMVQGSIFYYDLFNTWKVSPKIPQELSRDYFKTGKVAMFLGTTATMHIFKDKINLGVSYHPYFEGKKVVTPTGSWHLGISAYSNKKEAAGKFIQFFSVGKGAEIWLKEYGQIPALKSLLKTLNEQVEPGSIESQVFKIASYEVENTAVLRPRTPGYLEWESILRSAFEDIKNGADPKTALDNAVEIIDKQLVKYKSAVKP</sequence>
<dbReference type="PROSITE" id="PS51257">
    <property type="entry name" value="PROKAR_LIPOPROTEIN"/>
    <property type="match status" value="1"/>
</dbReference>
<organism evidence="4 5">
    <name type="scientific">Candidatus Carbonibacillus altaicus</name>
    <dbReference type="NCBI Taxonomy" id="2163959"/>
    <lineage>
        <taxon>Bacteria</taxon>
        <taxon>Bacillati</taxon>
        <taxon>Bacillota</taxon>
        <taxon>Bacilli</taxon>
        <taxon>Bacillales</taxon>
        <taxon>Candidatus Carbonibacillus</taxon>
    </lineage>
</organism>
<evidence type="ECO:0000256" key="2">
    <source>
        <dbReference type="ARBA" id="ARBA00022448"/>
    </source>
</evidence>
<dbReference type="Proteomes" id="UP000244338">
    <property type="component" value="Unassembled WGS sequence"/>
</dbReference>
<evidence type="ECO:0000313" key="4">
    <source>
        <dbReference type="EMBL" id="PTQ56893.1"/>
    </source>
</evidence>
<evidence type="ECO:0000256" key="3">
    <source>
        <dbReference type="ARBA" id="ARBA00022729"/>
    </source>
</evidence>
<keyword evidence="2" id="KW-0813">Transport</keyword>
<dbReference type="EMBL" id="PEBX01000017">
    <property type="protein sequence ID" value="PTQ56893.1"/>
    <property type="molecule type" value="Genomic_DNA"/>
</dbReference>
<name>A0A2R6Y2L9_9BACL</name>
<protein>
    <submittedName>
        <fullName evidence="4">N-Acetyl-D-glucosamine ABC transport system, sugar-binding protein</fullName>
    </submittedName>
</protein>
<comment type="similarity">
    <text evidence="1">Belongs to the bacterial solute-binding protein 1 family.</text>
</comment>
<dbReference type="CDD" id="cd14748">
    <property type="entry name" value="PBP2_UgpB"/>
    <property type="match status" value="1"/>
</dbReference>
<reference evidence="5" key="1">
    <citation type="journal article" date="2018" name="Sci. Rep.">
        <title>Lignite coal burning seam in the remote Altai Mountains harbors a hydrogen-driven thermophilic microbial community.</title>
        <authorList>
            <person name="Kadnikov V.V."/>
            <person name="Mardanov A.V."/>
            <person name="Ivasenko D.A."/>
            <person name="Antsiferov D.V."/>
            <person name="Beletsky A.V."/>
            <person name="Karnachuk O.V."/>
            <person name="Ravin N.V."/>
        </authorList>
    </citation>
    <scope>NUCLEOTIDE SEQUENCE [LARGE SCALE GENOMIC DNA]</scope>
</reference>
<comment type="caution">
    <text evidence="4">The sequence shown here is derived from an EMBL/GenBank/DDBJ whole genome shotgun (WGS) entry which is preliminary data.</text>
</comment>
<dbReference type="PANTHER" id="PTHR30061">
    <property type="entry name" value="MALTOSE-BINDING PERIPLASMIC PROTEIN"/>
    <property type="match status" value="1"/>
</dbReference>
<dbReference type="GO" id="GO:0055052">
    <property type="term" value="C:ATP-binding cassette (ABC) transporter complex, substrate-binding subunit-containing"/>
    <property type="evidence" value="ECO:0007669"/>
    <property type="project" value="TreeGrafter"/>
</dbReference>
<proteinExistence type="inferred from homology"/>
<dbReference type="GO" id="GO:0042956">
    <property type="term" value="P:maltodextrin transmembrane transport"/>
    <property type="evidence" value="ECO:0007669"/>
    <property type="project" value="TreeGrafter"/>
</dbReference>
<accession>A0A2R6Y2L9</accession>
<dbReference type="SUPFAM" id="SSF53850">
    <property type="entry name" value="Periplasmic binding protein-like II"/>
    <property type="match status" value="1"/>
</dbReference>